<evidence type="ECO:0000313" key="1">
    <source>
        <dbReference type="EMBL" id="GFE53599.1"/>
    </source>
</evidence>
<dbReference type="OrthoDB" id="364491at2759"/>
<sequence length="197" mass="22661">MWNRSRVKAGSLQALAVLNRLSRRYEIDKIQRLSANFERACWRSVRCAEEGAYHRKYAFLRHCVDVINHRKAQRKIRSIPLDNIASRLASQFNGTNHSYIQKQVGIHLNRLSSALPSCLTQSDVTADKAKPQDILQKCKSNEVDSATAEKAVCVITEMVKLRRLQERLSSMAPNADTQRGYKRHRLESMALRFLPRL</sequence>
<evidence type="ECO:0000313" key="2">
    <source>
        <dbReference type="Proteomes" id="UP001057455"/>
    </source>
</evidence>
<gene>
    <name evidence="1" type="ORF">BaOVIS_010030</name>
</gene>
<accession>A0A9W5T8W2</accession>
<comment type="caution">
    <text evidence="1">The sequence shown here is derived from an EMBL/GenBank/DDBJ whole genome shotgun (WGS) entry which is preliminary data.</text>
</comment>
<name>A0A9W5T8W2_BABOV</name>
<protein>
    <submittedName>
        <fullName evidence="1">Uncharacterized protein</fullName>
    </submittedName>
</protein>
<dbReference type="Proteomes" id="UP001057455">
    <property type="component" value="Unassembled WGS sequence"/>
</dbReference>
<reference evidence="1" key="1">
    <citation type="submission" date="2019-12" db="EMBL/GenBank/DDBJ databases">
        <title>Genome sequence of Babesia ovis.</title>
        <authorList>
            <person name="Yamagishi J."/>
            <person name="Sevinc F."/>
            <person name="Xuan X."/>
        </authorList>
    </citation>
    <scope>NUCLEOTIDE SEQUENCE</scope>
    <source>
        <strain evidence="1">Selcuk</strain>
    </source>
</reference>
<proteinExistence type="predicted"/>
<dbReference type="AlphaFoldDB" id="A0A9W5T8W2"/>
<organism evidence="1 2">
    <name type="scientific">Babesia ovis</name>
    <dbReference type="NCBI Taxonomy" id="5869"/>
    <lineage>
        <taxon>Eukaryota</taxon>
        <taxon>Sar</taxon>
        <taxon>Alveolata</taxon>
        <taxon>Apicomplexa</taxon>
        <taxon>Aconoidasida</taxon>
        <taxon>Piroplasmida</taxon>
        <taxon>Babesiidae</taxon>
        <taxon>Babesia</taxon>
    </lineage>
</organism>
<keyword evidence="2" id="KW-1185">Reference proteome</keyword>
<dbReference type="EMBL" id="BLIY01000007">
    <property type="protein sequence ID" value="GFE53599.1"/>
    <property type="molecule type" value="Genomic_DNA"/>
</dbReference>